<evidence type="ECO:0000256" key="1">
    <source>
        <dbReference type="ARBA" id="ARBA00023002"/>
    </source>
</evidence>
<dbReference type="EMBL" id="JAKCXM010000475">
    <property type="protein sequence ID" value="KAJ0393653.1"/>
    <property type="molecule type" value="Genomic_DNA"/>
</dbReference>
<organism evidence="2 3">
    <name type="scientific">Pythium insidiosum</name>
    <name type="common">Pythiosis disease agent</name>
    <dbReference type="NCBI Taxonomy" id="114742"/>
    <lineage>
        <taxon>Eukaryota</taxon>
        <taxon>Sar</taxon>
        <taxon>Stramenopiles</taxon>
        <taxon>Oomycota</taxon>
        <taxon>Peronosporomycetes</taxon>
        <taxon>Pythiales</taxon>
        <taxon>Pythiaceae</taxon>
        <taxon>Pythium</taxon>
    </lineage>
</organism>
<comment type="caution">
    <text evidence="2">The sequence shown here is derived from an EMBL/GenBank/DDBJ whole genome shotgun (WGS) entry which is preliminary data.</text>
</comment>
<gene>
    <name evidence="2" type="ORF">P43SY_007280</name>
</gene>
<evidence type="ECO:0000313" key="2">
    <source>
        <dbReference type="EMBL" id="KAJ0393653.1"/>
    </source>
</evidence>
<dbReference type="PANTHER" id="PTHR43157:SF31">
    <property type="entry name" value="PHOSPHATIDYLINOSITOL-GLYCAN BIOSYNTHESIS CLASS F PROTEIN"/>
    <property type="match status" value="1"/>
</dbReference>
<evidence type="ECO:0000313" key="3">
    <source>
        <dbReference type="Proteomes" id="UP001209570"/>
    </source>
</evidence>
<dbReference type="GO" id="GO:0016491">
    <property type="term" value="F:oxidoreductase activity"/>
    <property type="evidence" value="ECO:0007669"/>
    <property type="project" value="UniProtKB-KW"/>
</dbReference>
<dbReference type="PANTHER" id="PTHR43157">
    <property type="entry name" value="PHOSPHATIDYLINOSITOL-GLYCAN BIOSYNTHESIS CLASS F PROTEIN-RELATED"/>
    <property type="match status" value="1"/>
</dbReference>
<dbReference type="InterPro" id="IPR002347">
    <property type="entry name" value="SDR_fam"/>
</dbReference>
<proteinExistence type="predicted"/>
<keyword evidence="3" id="KW-1185">Reference proteome</keyword>
<sequence>MSTKRWYLVTGGNAGLGFECCQALVQTPDTRVIVAGRSASRVDAAVQELNRVASSSSTAERAIVDLSSLKSVRVLCDDLLQRGVSFHCVVCNAGVQMTKLQRTEDGFEMTVGTNHIGHFLLMKLLRTRTRRVLVLSSETHNPRETSLPKPNVSNLDDMAKGYAKFNALEAYTTSKLCNLLFAKELARRYRGEIEALAYTPGFTPDTSLFRHNNRFLWAIVKPILTMILRIRGARVSTPAYSGGFMACIASAESWSDEGWSSGDYIRVDEVYAPSSQANDETLAMTLWDKTEEWVKPFAATD</sequence>
<reference evidence="2" key="1">
    <citation type="submission" date="2021-12" db="EMBL/GenBank/DDBJ databases">
        <title>Prjna785345.</title>
        <authorList>
            <person name="Rujirawat T."/>
            <person name="Krajaejun T."/>
        </authorList>
    </citation>
    <scope>NUCLEOTIDE SEQUENCE</scope>
    <source>
        <strain evidence="2">Pi057C3</strain>
    </source>
</reference>
<protein>
    <submittedName>
        <fullName evidence="2">Uncharacterized protein</fullName>
    </submittedName>
</protein>
<keyword evidence="1" id="KW-0560">Oxidoreductase</keyword>
<accession>A0AAD5LC97</accession>
<dbReference type="SUPFAM" id="SSF51735">
    <property type="entry name" value="NAD(P)-binding Rossmann-fold domains"/>
    <property type="match status" value="1"/>
</dbReference>
<dbReference type="AlphaFoldDB" id="A0AAD5LC97"/>
<dbReference type="Gene3D" id="3.40.50.720">
    <property type="entry name" value="NAD(P)-binding Rossmann-like Domain"/>
    <property type="match status" value="1"/>
</dbReference>
<dbReference type="Proteomes" id="UP001209570">
    <property type="component" value="Unassembled WGS sequence"/>
</dbReference>
<dbReference type="Pfam" id="PF00106">
    <property type="entry name" value="adh_short"/>
    <property type="match status" value="1"/>
</dbReference>
<dbReference type="InterPro" id="IPR036291">
    <property type="entry name" value="NAD(P)-bd_dom_sf"/>
</dbReference>
<name>A0AAD5LC97_PYTIN</name>